<reference evidence="2" key="2">
    <citation type="submission" date="2020-09" db="EMBL/GenBank/DDBJ databases">
        <authorList>
            <person name="Sun Q."/>
            <person name="Zhou Y."/>
        </authorList>
    </citation>
    <scope>NUCLEOTIDE SEQUENCE</scope>
    <source>
        <strain evidence="2">CGMCC 1.15371</strain>
    </source>
</reference>
<feature type="domain" description="Hemerythrin-like" evidence="1">
    <location>
        <begin position="12"/>
        <end position="131"/>
    </location>
</feature>
<dbReference type="Proteomes" id="UP000628775">
    <property type="component" value="Unassembled WGS sequence"/>
</dbReference>
<dbReference type="PANTHER" id="PTHR35585:SF1">
    <property type="entry name" value="HHE DOMAIN PROTEIN (AFU_ORTHOLOGUE AFUA_4G00730)"/>
    <property type="match status" value="1"/>
</dbReference>
<evidence type="ECO:0000259" key="1">
    <source>
        <dbReference type="Pfam" id="PF01814"/>
    </source>
</evidence>
<dbReference type="PANTHER" id="PTHR35585">
    <property type="entry name" value="HHE DOMAIN PROTEIN (AFU_ORTHOLOGUE AFUA_4G00730)"/>
    <property type="match status" value="1"/>
</dbReference>
<keyword evidence="3" id="KW-1185">Reference proteome</keyword>
<evidence type="ECO:0000313" key="2">
    <source>
        <dbReference type="EMBL" id="GGE44165.1"/>
    </source>
</evidence>
<organism evidence="2 3">
    <name type="scientific">Pullulanibacillus camelliae</name>
    <dbReference type="NCBI Taxonomy" id="1707096"/>
    <lineage>
        <taxon>Bacteria</taxon>
        <taxon>Bacillati</taxon>
        <taxon>Bacillota</taxon>
        <taxon>Bacilli</taxon>
        <taxon>Bacillales</taxon>
        <taxon>Sporolactobacillaceae</taxon>
        <taxon>Pullulanibacillus</taxon>
    </lineage>
</organism>
<dbReference type="InterPro" id="IPR012312">
    <property type="entry name" value="Hemerythrin-like"/>
</dbReference>
<dbReference type="EMBL" id="BMIR01000010">
    <property type="protein sequence ID" value="GGE44165.1"/>
    <property type="molecule type" value="Genomic_DNA"/>
</dbReference>
<comment type="caution">
    <text evidence="2">The sequence shown here is derived from an EMBL/GenBank/DDBJ whole genome shotgun (WGS) entry which is preliminary data.</text>
</comment>
<protein>
    <recommendedName>
        <fullName evidence="1">Hemerythrin-like domain-containing protein</fullName>
    </recommendedName>
</protein>
<dbReference type="Pfam" id="PF01814">
    <property type="entry name" value="Hemerythrin"/>
    <property type="match status" value="1"/>
</dbReference>
<dbReference type="RefSeq" id="WP_188694075.1">
    <property type="nucleotide sequence ID" value="NZ_BMIR01000010.1"/>
</dbReference>
<proteinExistence type="predicted"/>
<accession>A0A8J3DV57</accession>
<evidence type="ECO:0000313" key="3">
    <source>
        <dbReference type="Proteomes" id="UP000628775"/>
    </source>
</evidence>
<gene>
    <name evidence="2" type="ORF">GCM10011391_23700</name>
</gene>
<dbReference type="Gene3D" id="1.20.120.520">
    <property type="entry name" value="nmb1532 protein domain like"/>
    <property type="match status" value="1"/>
</dbReference>
<name>A0A8J3DV57_9BACL</name>
<sequence length="157" mass="18532">MKRHQALIPLSHHHHHGLFLALKLKNAREAKGRWTIEDIYEDAKLFWENGGEDHFREEEEVLFPELAKYKPIEECPEVKEALIEHVKIRALFSQLINDEIAKTDLEAHMHQLGDCLNQHIRREERLIFPLIEQTIPDGTLQTVAHHFHSYEDIYTDS</sequence>
<reference evidence="2" key="1">
    <citation type="journal article" date="2014" name="Int. J. Syst. Evol. Microbiol.">
        <title>Complete genome sequence of Corynebacterium casei LMG S-19264T (=DSM 44701T), isolated from a smear-ripened cheese.</title>
        <authorList>
            <consortium name="US DOE Joint Genome Institute (JGI-PGF)"/>
            <person name="Walter F."/>
            <person name="Albersmeier A."/>
            <person name="Kalinowski J."/>
            <person name="Ruckert C."/>
        </authorList>
    </citation>
    <scope>NUCLEOTIDE SEQUENCE</scope>
    <source>
        <strain evidence="2">CGMCC 1.15371</strain>
    </source>
</reference>
<dbReference type="AlphaFoldDB" id="A0A8J3DV57"/>